<dbReference type="Pfam" id="PF00550">
    <property type="entry name" value="PP-binding"/>
    <property type="match status" value="1"/>
</dbReference>
<dbReference type="InterPro" id="IPR013968">
    <property type="entry name" value="PKS_KR"/>
</dbReference>
<dbReference type="InterPro" id="IPR006162">
    <property type="entry name" value="Ppantetheine_attach_site"/>
</dbReference>
<keyword evidence="1" id="KW-0596">Phosphopantetheine</keyword>
<dbReference type="SUPFAM" id="SSF52151">
    <property type="entry name" value="FabD/lysophospholipase-like"/>
    <property type="match status" value="1"/>
</dbReference>
<dbReference type="PROSITE" id="PS50075">
    <property type="entry name" value="CARRIER"/>
    <property type="match status" value="1"/>
</dbReference>
<dbReference type="InterPro" id="IPR036736">
    <property type="entry name" value="ACP-like_sf"/>
</dbReference>
<accession>A0A2S6AXY9</accession>
<dbReference type="Gene3D" id="3.30.70.3290">
    <property type="match status" value="1"/>
</dbReference>
<dbReference type="Pfam" id="PF08659">
    <property type="entry name" value="KR"/>
    <property type="match status" value="1"/>
</dbReference>
<dbReference type="InterPro" id="IPR020806">
    <property type="entry name" value="PKS_PP-bd"/>
</dbReference>
<keyword evidence="2" id="KW-0597">Phosphoprotein</keyword>
<dbReference type="GO" id="GO:0004312">
    <property type="term" value="F:fatty acid synthase activity"/>
    <property type="evidence" value="ECO:0007669"/>
    <property type="project" value="TreeGrafter"/>
</dbReference>
<dbReference type="SUPFAM" id="SSF47336">
    <property type="entry name" value="ACP-like"/>
    <property type="match status" value="1"/>
</dbReference>
<keyword evidence="4" id="KW-0511">Multifunctional enzyme</keyword>
<sequence>MSSYRLPDGSVPILLSSDNPDLLGREAAAVADYLADHPEVSPDRLADMLFRTRAPRRHRAVVMADAQTAVIAALRAVADGRPHPAVVRSERAATAQRVAYVFPGQGSQRPGMGAMLYEHSSAYRDAVDECDKVFHDLYGWSPRAYLLAAGQEDDDKALTVQPALFMQMVGVGAMWQAAGVGPGVTVGHSQGEIAAAYVSGAQTLRDAVRIVTTRARIVDSMELTGYSMAVLGVDRDECEDLIARQPDFAELSVINSRHIIAISGERSAVVNIVESLNAAGKFAKEIRVQYPAHTSFVATMREPLSGTVSAEMDNSTFLDTDVPCFGATFGDRLHPGLSIVDYWYLNLRNRVRFDLAIRKAVDAGASTFIEISEHPTLMLAIQENLSEIPGQREFQTLGTSRRTAEDLREFTRNLVTVAVHDANYRWEALREPGDGGVPALPLLDFPNTQMSAKSLWAPFEYGRTAEKNIAGGDSGASAVAPQRVVETWARLQRRTMVPPRTLAVIDPSGAHAELAAAVRAAAPRQGATVIEPGTDARPDTLVVLAPPSSPDGPVRDVSEFLGSRGWLAELDGIGDIWLVTSGGEQVVDSDLPDPFHAAAQAGFRCLAAEHIGVAFRHADLGAGTEAAAAAKALLGAIHIAGEPELAVRGGGYYAKRLLLDDTSGDIPPRGEELREVVIVGGTGKVGLDLCEQFAAAGAGRITVISRSGGSAAAAARIAEIGARHESEILVRRCDAGDPGALGDLAADYTASPATLIVHAAVDYDAAAADPDPATIRAAANAKSVVLQNLTRIFPRTDDGRIVVCSSLSATLGGRGHMVYSAVNRMLDAQAAHYRAEGIRCSSVQWGLWRAVGADHAEALARISGTGLLPMDPVVAVAAGFAPRAANVLVAAAQWGRIRDLFSVFGFAPLFAELPGDEPEPEAVTVAESVAEPEPAAGPATASSRGTADTVRDALRVVMGLEPSEAVDGSVPLVALGLDSLQALDLRKRVEAELRRDLPVTAILGGASLDEVVALLG</sequence>
<dbReference type="RefSeq" id="WP_104373843.1">
    <property type="nucleotide sequence ID" value="NZ_PSZC01000001.1"/>
</dbReference>
<evidence type="ECO:0000313" key="8">
    <source>
        <dbReference type="Proteomes" id="UP000239874"/>
    </source>
</evidence>
<name>A0A2S6AXY9_9NOCA</name>
<dbReference type="PANTHER" id="PTHR43775">
    <property type="entry name" value="FATTY ACID SYNTHASE"/>
    <property type="match status" value="1"/>
</dbReference>
<dbReference type="InterPro" id="IPR014043">
    <property type="entry name" value="Acyl_transferase_dom"/>
</dbReference>
<gene>
    <name evidence="7" type="ORF">C5E45_03245</name>
</gene>
<dbReference type="SMART" id="SM00823">
    <property type="entry name" value="PKS_PP"/>
    <property type="match status" value="1"/>
</dbReference>
<feature type="domain" description="Carrier" evidence="6">
    <location>
        <begin position="944"/>
        <end position="1016"/>
    </location>
</feature>
<evidence type="ECO:0000256" key="5">
    <source>
        <dbReference type="SAM" id="MobiDB-lite"/>
    </source>
</evidence>
<dbReference type="GO" id="GO:0005737">
    <property type="term" value="C:cytoplasm"/>
    <property type="evidence" value="ECO:0007669"/>
    <property type="project" value="TreeGrafter"/>
</dbReference>
<dbReference type="InterPro" id="IPR016035">
    <property type="entry name" value="Acyl_Trfase/lysoPLipase"/>
</dbReference>
<dbReference type="CDD" id="cd05274">
    <property type="entry name" value="KR_FAS_SDR_x"/>
    <property type="match status" value="1"/>
</dbReference>
<dbReference type="Gene3D" id="1.10.1200.10">
    <property type="entry name" value="ACP-like"/>
    <property type="match status" value="1"/>
</dbReference>
<dbReference type="Proteomes" id="UP000239874">
    <property type="component" value="Unassembled WGS sequence"/>
</dbReference>
<protein>
    <submittedName>
        <fullName evidence="7">Polyketide synthase</fullName>
    </submittedName>
</protein>
<comment type="caution">
    <text evidence="7">The sequence shown here is derived from an EMBL/GenBank/DDBJ whole genome shotgun (WGS) entry which is preliminary data.</text>
</comment>
<dbReference type="GO" id="GO:0005886">
    <property type="term" value="C:plasma membrane"/>
    <property type="evidence" value="ECO:0007669"/>
    <property type="project" value="TreeGrafter"/>
</dbReference>
<dbReference type="Gene3D" id="3.40.366.10">
    <property type="entry name" value="Malonyl-Coenzyme A Acyl Carrier Protein, domain 2"/>
    <property type="match status" value="1"/>
</dbReference>
<dbReference type="SMART" id="SM00827">
    <property type="entry name" value="PKS_AT"/>
    <property type="match status" value="1"/>
</dbReference>
<keyword evidence="3" id="KW-0808">Transferase</keyword>
<dbReference type="GO" id="GO:0006633">
    <property type="term" value="P:fatty acid biosynthetic process"/>
    <property type="evidence" value="ECO:0007669"/>
    <property type="project" value="TreeGrafter"/>
</dbReference>
<evidence type="ECO:0000256" key="2">
    <source>
        <dbReference type="ARBA" id="ARBA00022553"/>
    </source>
</evidence>
<dbReference type="NCBIfam" id="NF037941">
    <property type="entry name" value="PKS_NbtC"/>
    <property type="match status" value="1"/>
</dbReference>
<dbReference type="GO" id="GO:0071770">
    <property type="term" value="P:DIM/DIP cell wall layer assembly"/>
    <property type="evidence" value="ECO:0007669"/>
    <property type="project" value="TreeGrafter"/>
</dbReference>
<dbReference type="Gene3D" id="3.40.50.720">
    <property type="entry name" value="NAD(P)-binding Rossmann-like Domain"/>
    <property type="match status" value="1"/>
</dbReference>
<dbReference type="SUPFAM" id="SSF55048">
    <property type="entry name" value="Probable ACP-binding domain of malonyl-CoA ACP transacylase"/>
    <property type="match status" value="1"/>
</dbReference>
<evidence type="ECO:0000256" key="4">
    <source>
        <dbReference type="ARBA" id="ARBA00023268"/>
    </source>
</evidence>
<organism evidence="7 8">
    <name type="scientific">Nocardia nova</name>
    <dbReference type="NCBI Taxonomy" id="37330"/>
    <lineage>
        <taxon>Bacteria</taxon>
        <taxon>Bacillati</taxon>
        <taxon>Actinomycetota</taxon>
        <taxon>Actinomycetes</taxon>
        <taxon>Mycobacteriales</taxon>
        <taxon>Nocardiaceae</taxon>
        <taxon>Nocardia</taxon>
    </lineage>
</organism>
<reference evidence="7 8" key="1">
    <citation type="submission" date="2018-02" db="EMBL/GenBank/DDBJ databases">
        <title>8 Nocardia nova and 1 Nocardia cyriacigeorgica strain used for evolution to TMP-SMX.</title>
        <authorList>
            <person name="Mehta H."/>
            <person name="Weng J."/>
            <person name="Shamoo Y."/>
        </authorList>
    </citation>
    <scope>NUCLEOTIDE SEQUENCE [LARGE SCALE GENOMIC DNA]</scope>
    <source>
        <strain evidence="7 8">MDA3139</strain>
    </source>
</reference>
<dbReference type="SUPFAM" id="SSF51735">
    <property type="entry name" value="NAD(P)-binding Rossmann-fold domains"/>
    <property type="match status" value="2"/>
</dbReference>
<feature type="compositionally biased region" description="Low complexity" evidence="5">
    <location>
        <begin position="928"/>
        <end position="943"/>
    </location>
</feature>
<dbReference type="InterPro" id="IPR057326">
    <property type="entry name" value="KR_dom"/>
</dbReference>
<dbReference type="GO" id="GO:0031177">
    <property type="term" value="F:phosphopantetheine binding"/>
    <property type="evidence" value="ECO:0007669"/>
    <property type="project" value="InterPro"/>
</dbReference>
<dbReference type="PROSITE" id="PS00012">
    <property type="entry name" value="PHOSPHOPANTETHEINE"/>
    <property type="match status" value="1"/>
</dbReference>
<dbReference type="InterPro" id="IPR001227">
    <property type="entry name" value="Ac_transferase_dom_sf"/>
</dbReference>
<dbReference type="Pfam" id="PF00698">
    <property type="entry name" value="Acyl_transf_1"/>
    <property type="match status" value="1"/>
</dbReference>
<dbReference type="OrthoDB" id="9778690at2"/>
<dbReference type="InterPro" id="IPR016036">
    <property type="entry name" value="Malonyl_transacylase_ACP-bd"/>
</dbReference>
<dbReference type="InterPro" id="IPR050091">
    <property type="entry name" value="PKS_NRPS_Biosynth_Enz"/>
</dbReference>
<evidence type="ECO:0000259" key="6">
    <source>
        <dbReference type="PROSITE" id="PS50075"/>
    </source>
</evidence>
<feature type="region of interest" description="Disordered" evidence="5">
    <location>
        <begin position="928"/>
        <end position="947"/>
    </location>
</feature>
<dbReference type="AlphaFoldDB" id="A0A2S6AXY9"/>
<evidence type="ECO:0000256" key="3">
    <source>
        <dbReference type="ARBA" id="ARBA00022679"/>
    </source>
</evidence>
<evidence type="ECO:0000313" key="7">
    <source>
        <dbReference type="EMBL" id="PPJ40099.1"/>
    </source>
</evidence>
<evidence type="ECO:0000256" key="1">
    <source>
        <dbReference type="ARBA" id="ARBA00022450"/>
    </source>
</evidence>
<dbReference type="InterPro" id="IPR036291">
    <property type="entry name" value="NAD(P)-bd_dom_sf"/>
</dbReference>
<dbReference type="InterPro" id="IPR009081">
    <property type="entry name" value="PP-bd_ACP"/>
</dbReference>
<proteinExistence type="predicted"/>
<dbReference type="SMART" id="SM00822">
    <property type="entry name" value="PKS_KR"/>
    <property type="match status" value="1"/>
</dbReference>
<dbReference type="PANTHER" id="PTHR43775:SF37">
    <property type="entry name" value="SI:DKEY-61P9.11"/>
    <property type="match status" value="1"/>
</dbReference>
<dbReference type="EMBL" id="PSZC01000001">
    <property type="protein sequence ID" value="PPJ40099.1"/>
    <property type="molecule type" value="Genomic_DNA"/>
</dbReference>